<evidence type="ECO:0000256" key="10">
    <source>
        <dbReference type="SAM" id="Phobius"/>
    </source>
</evidence>
<feature type="domain" description="ABC transmembrane type-1" evidence="12">
    <location>
        <begin position="106"/>
        <end position="427"/>
    </location>
</feature>
<dbReference type="PANTHER" id="PTHR43394:SF15">
    <property type="entry name" value="ALPHA-FACTOR-TRANSPORTING ATPASE"/>
    <property type="match status" value="1"/>
</dbReference>
<feature type="domain" description="ABC transmembrane type-1" evidence="12">
    <location>
        <begin position="1048"/>
        <end position="1320"/>
    </location>
</feature>
<dbReference type="OrthoDB" id="6500128at2759"/>
<dbReference type="FunFam" id="3.40.50.300:FF:000604">
    <property type="entry name" value="ABC transporter B family member 28"/>
    <property type="match status" value="1"/>
</dbReference>
<evidence type="ECO:0000256" key="9">
    <source>
        <dbReference type="SAM" id="MobiDB-lite"/>
    </source>
</evidence>
<evidence type="ECO:0008006" key="15">
    <source>
        <dbReference type="Google" id="ProtNLM"/>
    </source>
</evidence>
<evidence type="ECO:0000256" key="7">
    <source>
        <dbReference type="ARBA" id="ARBA00022989"/>
    </source>
</evidence>
<feature type="region of interest" description="Disordered" evidence="9">
    <location>
        <begin position="853"/>
        <end position="900"/>
    </location>
</feature>
<keyword evidence="14" id="KW-1185">Reference proteome</keyword>
<feature type="transmembrane region" description="Helical" evidence="10">
    <location>
        <begin position="1087"/>
        <end position="1109"/>
    </location>
</feature>
<evidence type="ECO:0000259" key="11">
    <source>
        <dbReference type="PROSITE" id="PS50893"/>
    </source>
</evidence>
<feature type="compositionally biased region" description="Basic and acidic residues" evidence="9">
    <location>
        <begin position="1010"/>
        <end position="1024"/>
    </location>
</feature>
<dbReference type="GO" id="GO:0016887">
    <property type="term" value="F:ATP hydrolysis activity"/>
    <property type="evidence" value="ECO:0007669"/>
    <property type="project" value="InterPro"/>
</dbReference>
<evidence type="ECO:0000256" key="8">
    <source>
        <dbReference type="ARBA" id="ARBA00023136"/>
    </source>
</evidence>
<dbReference type="SMART" id="SM00382">
    <property type="entry name" value="AAA"/>
    <property type="match status" value="2"/>
</dbReference>
<dbReference type="GO" id="GO:0005743">
    <property type="term" value="C:mitochondrial inner membrane"/>
    <property type="evidence" value="ECO:0007669"/>
    <property type="project" value="TreeGrafter"/>
</dbReference>
<evidence type="ECO:0000313" key="14">
    <source>
        <dbReference type="Proteomes" id="UP000307440"/>
    </source>
</evidence>
<dbReference type="PROSITE" id="PS00211">
    <property type="entry name" value="ABC_TRANSPORTER_1"/>
    <property type="match status" value="1"/>
</dbReference>
<feature type="transmembrane region" description="Helical" evidence="10">
    <location>
        <begin position="361"/>
        <end position="381"/>
    </location>
</feature>
<feature type="compositionally biased region" description="Basic and acidic residues" evidence="9">
    <location>
        <begin position="43"/>
        <end position="52"/>
    </location>
</feature>
<reference evidence="13 14" key="1">
    <citation type="journal article" date="2019" name="Nat. Ecol. Evol.">
        <title>Megaphylogeny resolves global patterns of mushroom evolution.</title>
        <authorList>
            <person name="Varga T."/>
            <person name="Krizsan K."/>
            <person name="Foldi C."/>
            <person name="Dima B."/>
            <person name="Sanchez-Garcia M."/>
            <person name="Sanchez-Ramirez S."/>
            <person name="Szollosi G.J."/>
            <person name="Szarkandi J.G."/>
            <person name="Papp V."/>
            <person name="Albert L."/>
            <person name="Andreopoulos W."/>
            <person name="Angelini C."/>
            <person name="Antonin V."/>
            <person name="Barry K.W."/>
            <person name="Bougher N.L."/>
            <person name="Buchanan P."/>
            <person name="Buyck B."/>
            <person name="Bense V."/>
            <person name="Catcheside P."/>
            <person name="Chovatia M."/>
            <person name="Cooper J."/>
            <person name="Damon W."/>
            <person name="Desjardin D."/>
            <person name="Finy P."/>
            <person name="Geml J."/>
            <person name="Haridas S."/>
            <person name="Hughes K."/>
            <person name="Justo A."/>
            <person name="Karasinski D."/>
            <person name="Kautmanova I."/>
            <person name="Kiss B."/>
            <person name="Kocsube S."/>
            <person name="Kotiranta H."/>
            <person name="LaButti K.M."/>
            <person name="Lechner B.E."/>
            <person name="Liimatainen K."/>
            <person name="Lipzen A."/>
            <person name="Lukacs Z."/>
            <person name="Mihaltcheva S."/>
            <person name="Morgado L.N."/>
            <person name="Niskanen T."/>
            <person name="Noordeloos M.E."/>
            <person name="Ohm R.A."/>
            <person name="Ortiz-Santana B."/>
            <person name="Ovrebo C."/>
            <person name="Racz N."/>
            <person name="Riley R."/>
            <person name="Savchenko A."/>
            <person name="Shiryaev A."/>
            <person name="Soop K."/>
            <person name="Spirin V."/>
            <person name="Szebenyi C."/>
            <person name="Tomsovsky M."/>
            <person name="Tulloss R.E."/>
            <person name="Uehling J."/>
            <person name="Grigoriev I.V."/>
            <person name="Vagvolgyi C."/>
            <person name="Papp T."/>
            <person name="Martin F.M."/>
            <person name="Miettinen O."/>
            <person name="Hibbett D.S."/>
            <person name="Nagy L.G."/>
        </authorList>
    </citation>
    <scope>NUCLEOTIDE SEQUENCE [LARGE SCALE GENOMIC DNA]</scope>
    <source>
        <strain evidence="13 14">CBS 121175</strain>
    </source>
</reference>
<dbReference type="Gene3D" id="1.20.1560.10">
    <property type="entry name" value="ABC transporter type 1, transmembrane domain"/>
    <property type="match status" value="2"/>
</dbReference>
<evidence type="ECO:0000313" key="13">
    <source>
        <dbReference type="EMBL" id="TFK21228.1"/>
    </source>
</evidence>
<feature type="domain" description="ABC transporter" evidence="11">
    <location>
        <begin position="1382"/>
        <end position="1636"/>
    </location>
</feature>
<dbReference type="CDD" id="cd18578">
    <property type="entry name" value="ABC_6TM_Pgp_ABCB1_D2_like"/>
    <property type="match status" value="1"/>
</dbReference>
<dbReference type="GO" id="GO:0015421">
    <property type="term" value="F:ABC-type oligopeptide transporter activity"/>
    <property type="evidence" value="ECO:0007669"/>
    <property type="project" value="TreeGrafter"/>
</dbReference>
<feature type="transmembrane region" description="Helical" evidence="10">
    <location>
        <begin position="1046"/>
        <end position="1067"/>
    </location>
</feature>
<gene>
    <name evidence="13" type="ORF">FA15DRAFT_672777</name>
</gene>
<dbReference type="PROSITE" id="PS50893">
    <property type="entry name" value="ABC_TRANSPORTER_2"/>
    <property type="match status" value="2"/>
</dbReference>
<feature type="transmembrane region" description="Helical" evidence="10">
    <location>
        <begin position="285"/>
        <end position="306"/>
    </location>
</feature>
<keyword evidence="5" id="KW-0547">Nucleotide-binding</keyword>
<dbReference type="CDD" id="cd18577">
    <property type="entry name" value="ABC_6TM_Pgp_ABCB1_D1_like"/>
    <property type="match status" value="1"/>
</dbReference>
<feature type="region of interest" description="Disordered" evidence="9">
    <location>
        <begin position="35"/>
        <end position="81"/>
    </location>
</feature>
<dbReference type="SUPFAM" id="SSF52540">
    <property type="entry name" value="P-loop containing nucleoside triphosphate hydrolases"/>
    <property type="match status" value="2"/>
</dbReference>
<dbReference type="InterPro" id="IPR017871">
    <property type="entry name" value="ABC_transporter-like_CS"/>
</dbReference>
<feature type="compositionally biased region" description="Low complexity" evidence="9">
    <location>
        <begin position="66"/>
        <end position="80"/>
    </location>
</feature>
<evidence type="ECO:0000256" key="2">
    <source>
        <dbReference type="ARBA" id="ARBA00007577"/>
    </source>
</evidence>
<feature type="transmembrane region" description="Helical" evidence="10">
    <location>
        <begin position="1203"/>
        <end position="1225"/>
    </location>
</feature>
<feature type="region of interest" description="Disordered" evidence="9">
    <location>
        <begin position="963"/>
        <end position="985"/>
    </location>
</feature>
<dbReference type="PROSITE" id="PS50929">
    <property type="entry name" value="ABC_TM1F"/>
    <property type="match status" value="2"/>
</dbReference>
<dbReference type="STRING" id="230819.A0A5C3KZ80"/>
<evidence type="ECO:0000256" key="6">
    <source>
        <dbReference type="ARBA" id="ARBA00022840"/>
    </source>
</evidence>
<sequence length="1642" mass="177747">MRRTLAVNTAAANAVNDNPLRYELEVSPRNSIDTVLTHNVPSDTKHDHDHEPPLPTPYTATSETVAPSSAPNSPAQQPQQETIQPSIPLLFSLLTARHRITLLIPAIVTSLVSGGIAPFMTFVVGQAFDAFAKFPLTANPPQEAKDTLLKSVGLAALSLVGLAFGSLALGSITSCLWIWTGEVNTGELRKRVYVGVMGKEMGWFDSRMGSSEGEETVKEKKEGDEEEEENVDDGPVGAGGLMAKFSRETDDVRQASSLASGLLIQHITTTLACLILAFIQSYQLTLVILSTVPVLVIIQALSQNIANPLLTAERQSISVSATVIERCLSSITTVKAFNAQAFEENRALKTFTSMKEKAKKLAAVWGLTSGVAQFVMMGMFVQGFWFGAKLVREGSVSPGKVMAVFWACLIATSNLQMCIPHLITIAKGKFAMVALLTLATSFSSSPSDRESHVPPSPTVVGPVSPSKAAPPASPSHPRKLRKITPKRCHGELALHNVTFAYPTRADVPVLQDVSLYLPAHEMTFIVGSSGSGKSTVAQLLLRMYDCPQPNGGSVTLDEQNVLYLDDTWVRSKVMGVTQSTCVILEGKTFFENIACAAVCPELVREEQVEEACRAALLADFVRDLPEGYKTVLGGSGGGGVSLSGGQRQRLAFARARLRNPEVLILDEATSALDPTSRILVFEAMKQWRRNKTTVVITHDLSQVGQQDFVYVVKRGRVVEQGYRSDLEAYLPLPTADITLSFPSDPYSEHQQPTDGLATLRDKGEFRKMMDSQALTGGYLPEKELPSLNVSDSEGEYDFCEESDEESVDVEYEAELEAGERRKVQGHQSLLIRPVELGNWMFDVVAELVGSGAGPTTTTTTSVAAKRSSTQRHTASRFGGMNLNLDSSLTPVPASPVSEGRPTSMILESAATPRRKHFSLQFTPATPLAMSFGNVVAAAPPAYLDVEKRRAEAEAEAEEKVFEQEKEALKHSGSIARGGRTKRERRGVAEKEEVVEVVVDEKRSRFRRRRGPSEDGAESKHRPTEEQPPAFWALMRAIYPTVPHKPVLFLGLFVCLLSGGITPVFSYLLSRLLFEVSTGAQNVDVINLFGGVVLGVAAMDGVLLGLKYFIMEVLAVGWVTRLREIGFGKLLKMDKRFFDRMAGSEAANGGEDGAGGAAKFVQVLVKDAEDARNLVAVVWGQAVVVFAMLGVGLVWAMVRGWQLTLVGLAIAPVFAVIMAVQTTLVGKCEVRNKRAREEVAKNYYDAIINVRGIRAMSFEPIFEDNFKGATEKALRTGVRGAFVEGCTYGVASGMIYLAEAVLFYVGAVLIANGTYTYLQMVEVLNLVVFTVTIGSQLMAFTEKIAKSAQATADLNKLIELDTDATDESKGSEQPPPYSLSGPIVFENVHFSYPERKNAPVLKGFDLTIKQGETVALVGASGCGKSTVVSLLQRLYEPTSGSINFGGQASSPFAHEAREIDVKYLRDHISVVSQHPNLFDASIADNIRYGQSSAAVSDWDVRHAAELAHVHEFVCGLPGGYETVVGENAVLISGGQAQRLQIARALAKRGGGRILVLDECTSALDGENQRAVLDTIRSVAKGGIEGEEGRTTIMVTHKLAVMQMCDRIVVVDDGQVKEEGTYEELVRAKGLFATLAAGGEWFGE</sequence>
<feature type="region of interest" description="Disordered" evidence="9">
    <location>
        <begin position="207"/>
        <end position="238"/>
    </location>
</feature>
<dbReference type="Pfam" id="PF00005">
    <property type="entry name" value="ABC_tran"/>
    <property type="match status" value="2"/>
</dbReference>
<keyword evidence="6" id="KW-0067">ATP-binding</keyword>
<evidence type="ECO:0000256" key="1">
    <source>
        <dbReference type="ARBA" id="ARBA00004141"/>
    </source>
</evidence>
<feature type="transmembrane region" description="Helical" evidence="10">
    <location>
        <begin position="401"/>
        <end position="423"/>
    </location>
</feature>
<evidence type="ECO:0000256" key="5">
    <source>
        <dbReference type="ARBA" id="ARBA00022741"/>
    </source>
</evidence>
<evidence type="ECO:0000259" key="12">
    <source>
        <dbReference type="PROSITE" id="PS50929"/>
    </source>
</evidence>
<dbReference type="PANTHER" id="PTHR43394">
    <property type="entry name" value="ATP-DEPENDENT PERMEASE MDL1, MITOCHONDRIAL"/>
    <property type="match status" value="1"/>
</dbReference>
<protein>
    <recommendedName>
        <fullName evidence="15">P-loop containing nucleoside triphosphate hydrolase protein</fullName>
    </recommendedName>
</protein>
<dbReference type="SUPFAM" id="SSF90123">
    <property type="entry name" value="ABC transporter transmembrane region"/>
    <property type="match status" value="2"/>
</dbReference>
<feature type="transmembrane region" description="Helical" evidence="10">
    <location>
        <begin position="1287"/>
        <end position="1310"/>
    </location>
</feature>
<dbReference type="InterPro" id="IPR036640">
    <property type="entry name" value="ABC1_TM_sf"/>
</dbReference>
<name>A0A5C3KZ80_COPMA</name>
<feature type="transmembrane region" description="Helical" evidence="10">
    <location>
        <begin position="148"/>
        <end position="179"/>
    </location>
</feature>
<feature type="transmembrane region" description="Helical" evidence="10">
    <location>
        <begin position="257"/>
        <end position="279"/>
    </location>
</feature>
<feature type="compositionally biased region" description="Low complexity" evidence="9">
    <location>
        <begin position="458"/>
        <end position="470"/>
    </location>
</feature>
<dbReference type="GO" id="GO:0090374">
    <property type="term" value="P:oligopeptide export from mitochondrion"/>
    <property type="evidence" value="ECO:0007669"/>
    <property type="project" value="TreeGrafter"/>
</dbReference>
<feature type="transmembrane region" description="Helical" evidence="10">
    <location>
        <begin position="102"/>
        <end position="128"/>
    </location>
</feature>
<dbReference type="InterPro" id="IPR003593">
    <property type="entry name" value="AAA+_ATPase"/>
</dbReference>
<evidence type="ECO:0000256" key="3">
    <source>
        <dbReference type="ARBA" id="ARBA00022448"/>
    </source>
</evidence>
<dbReference type="GO" id="GO:0005524">
    <property type="term" value="F:ATP binding"/>
    <property type="evidence" value="ECO:0007669"/>
    <property type="project" value="UniProtKB-KW"/>
</dbReference>
<feature type="region of interest" description="Disordered" evidence="9">
    <location>
        <begin position="1005"/>
        <end position="1024"/>
    </location>
</feature>
<keyword evidence="8 10" id="KW-0472">Membrane</keyword>
<feature type="transmembrane region" description="Helical" evidence="10">
    <location>
        <begin position="1173"/>
        <end position="1197"/>
    </location>
</feature>
<dbReference type="FunFam" id="3.40.50.300:FF:000913">
    <property type="entry name" value="ABC multidrug transporter SitT"/>
    <property type="match status" value="1"/>
</dbReference>
<feature type="domain" description="ABC transporter" evidence="11">
    <location>
        <begin position="492"/>
        <end position="739"/>
    </location>
</feature>
<comment type="subcellular location">
    <subcellularLocation>
        <location evidence="1">Membrane</location>
        <topology evidence="1">Multi-pass membrane protein</topology>
    </subcellularLocation>
</comment>
<keyword evidence="4 10" id="KW-0812">Transmembrane</keyword>
<dbReference type="Gene3D" id="3.40.50.300">
    <property type="entry name" value="P-loop containing nucleotide triphosphate hydrolases"/>
    <property type="match status" value="2"/>
</dbReference>
<comment type="similarity">
    <text evidence="2">Belongs to the ABC transporter superfamily. ABCB family. Multidrug resistance exporter (TC 3.A.1.201) subfamily.</text>
</comment>
<accession>A0A5C3KZ80</accession>
<keyword evidence="7 10" id="KW-1133">Transmembrane helix</keyword>
<dbReference type="InterPro" id="IPR011527">
    <property type="entry name" value="ABC1_TM_dom"/>
</dbReference>
<dbReference type="InterPro" id="IPR027417">
    <property type="entry name" value="P-loop_NTPase"/>
</dbReference>
<dbReference type="InterPro" id="IPR039421">
    <property type="entry name" value="Type_1_exporter"/>
</dbReference>
<organism evidence="13 14">
    <name type="scientific">Coprinopsis marcescibilis</name>
    <name type="common">Agaric fungus</name>
    <name type="synonym">Psathyrella marcescibilis</name>
    <dbReference type="NCBI Taxonomy" id="230819"/>
    <lineage>
        <taxon>Eukaryota</taxon>
        <taxon>Fungi</taxon>
        <taxon>Dikarya</taxon>
        <taxon>Basidiomycota</taxon>
        <taxon>Agaricomycotina</taxon>
        <taxon>Agaricomycetes</taxon>
        <taxon>Agaricomycetidae</taxon>
        <taxon>Agaricales</taxon>
        <taxon>Agaricineae</taxon>
        <taxon>Psathyrellaceae</taxon>
        <taxon>Coprinopsis</taxon>
    </lineage>
</organism>
<dbReference type="Pfam" id="PF00664">
    <property type="entry name" value="ABC_membrane"/>
    <property type="match status" value="3"/>
</dbReference>
<dbReference type="EMBL" id="ML210275">
    <property type="protein sequence ID" value="TFK21228.1"/>
    <property type="molecule type" value="Genomic_DNA"/>
</dbReference>
<proteinExistence type="inferred from homology"/>
<dbReference type="InterPro" id="IPR003439">
    <property type="entry name" value="ABC_transporter-like_ATP-bd"/>
</dbReference>
<dbReference type="Proteomes" id="UP000307440">
    <property type="component" value="Unassembled WGS sequence"/>
</dbReference>
<feature type="region of interest" description="Disordered" evidence="9">
    <location>
        <begin position="443"/>
        <end position="480"/>
    </location>
</feature>
<keyword evidence="3" id="KW-0813">Transport</keyword>
<evidence type="ECO:0000256" key="4">
    <source>
        <dbReference type="ARBA" id="ARBA00022692"/>
    </source>
</evidence>